<name>A0A7W4ZAP8_9GAMM</name>
<gene>
    <name evidence="9" type="ORF">FHS09_002348</name>
</gene>
<dbReference type="PANTHER" id="PTHR43833:SF5">
    <property type="entry name" value="TRK SYSTEM POTASSIUM UPTAKE PROTEIN TRKA"/>
    <property type="match status" value="1"/>
</dbReference>
<keyword evidence="5" id="KW-0520">NAD</keyword>
<dbReference type="AlphaFoldDB" id="A0A7W4ZAP8"/>
<evidence type="ECO:0000256" key="5">
    <source>
        <dbReference type="ARBA" id="ARBA00023027"/>
    </source>
</evidence>
<dbReference type="InterPro" id="IPR036291">
    <property type="entry name" value="NAD(P)-bd_dom_sf"/>
</dbReference>
<dbReference type="Pfam" id="PF02254">
    <property type="entry name" value="TrkA_N"/>
    <property type="match status" value="2"/>
</dbReference>
<feature type="domain" description="RCK C-terminal" evidence="8">
    <location>
        <begin position="367"/>
        <end position="456"/>
    </location>
</feature>
<dbReference type="Gene3D" id="3.30.70.1450">
    <property type="entry name" value="Regulator of K+ conductance, C-terminal domain"/>
    <property type="match status" value="2"/>
</dbReference>
<evidence type="ECO:0000256" key="6">
    <source>
        <dbReference type="ARBA" id="ARBA00023065"/>
    </source>
</evidence>
<evidence type="ECO:0000313" key="9">
    <source>
        <dbReference type="EMBL" id="MBB3061510.1"/>
    </source>
</evidence>
<evidence type="ECO:0000256" key="1">
    <source>
        <dbReference type="ARBA" id="ARBA00017378"/>
    </source>
</evidence>
<organism evidence="9 10">
    <name type="scientific">Microbulbifer rhizosphaerae</name>
    <dbReference type="NCBI Taxonomy" id="1562603"/>
    <lineage>
        <taxon>Bacteria</taxon>
        <taxon>Pseudomonadati</taxon>
        <taxon>Pseudomonadota</taxon>
        <taxon>Gammaproteobacteria</taxon>
        <taxon>Cellvibrionales</taxon>
        <taxon>Microbulbiferaceae</taxon>
        <taxon>Microbulbifer</taxon>
    </lineage>
</organism>
<dbReference type="InterPro" id="IPR036721">
    <property type="entry name" value="RCK_C_sf"/>
</dbReference>
<dbReference type="Proteomes" id="UP000535937">
    <property type="component" value="Unassembled WGS sequence"/>
</dbReference>
<reference evidence="9 10" key="1">
    <citation type="submission" date="2020-08" db="EMBL/GenBank/DDBJ databases">
        <title>Genomic Encyclopedia of Type Strains, Phase III (KMG-III): the genomes of soil and plant-associated and newly described type strains.</title>
        <authorList>
            <person name="Whitman W."/>
        </authorList>
    </citation>
    <scope>NUCLEOTIDE SEQUENCE [LARGE SCALE GENOMIC DNA]</scope>
    <source>
        <strain evidence="9 10">CECT 8799</strain>
    </source>
</reference>
<evidence type="ECO:0000313" key="10">
    <source>
        <dbReference type="Proteomes" id="UP000535937"/>
    </source>
</evidence>
<dbReference type="RefSeq" id="WP_183459982.1">
    <property type="nucleotide sequence ID" value="NZ_JACHWZ010000010.1"/>
</dbReference>
<keyword evidence="6" id="KW-0406">Ion transport</keyword>
<dbReference type="InterPro" id="IPR006036">
    <property type="entry name" value="K_uptake_TrkA"/>
</dbReference>
<keyword evidence="4" id="KW-0630">Potassium</keyword>
<dbReference type="FunFam" id="3.30.70.1450:FF:000001">
    <property type="entry name" value="Trk system potassium transporter TrkA"/>
    <property type="match status" value="1"/>
</dbReference>
<dbReference type="SUPFAM" id="SSF51735">
    <property type="entry name" value="NAD(P)-binding Rossmann-fold domains"/>
    <property type="match status" value="2"/>
</dbReference>
<dbReference type="InterPro" id="IPR003148">
    <property type="entry name" value="RCK_N"/>
</dbReference>
<keyword evidence="3" id="KW-0633">Potassium transport</keyword>
<evidence type="ECO:0000259" key="7">
    <source>
        <dbReference type="PROSITE" id="PS51201"/>
    </source>
</evidence>
<dbReference type="InterPro" id="IPR006037">
    <property type="entry name" value="RCK_C"/>
</dbReference>
<dbReference type="NCBIfam" id="NF007032">
    <property type="entry name" value="PRK09496.1-4"/>
    <property type="match status" value="1"/>
</dbReference>
<proteinExistence type="predicted"/>
<keyword evidence="10" id="KW-1185">Reference proteome</keyword>
<keyword evidence="2" id="KW-0813">Transport</keyword>
<dbReference type="GO" id="GO:0005886">
    <property type="term" value="C:plasma membrane"/>
    <property type="evidence" value="ECO:0007669"/>
    <property type="project" value="InterPro"/>
</dbReference>
<accession>A0A7W4ZAP8</accession>
<dbReference type="InterPro" id="IPR050721">
    <property type="entry name" value="Trk_Ktr_HKT_K-transport"/>
</dbReference>
<feature type="domain" description="RCK N-terminal" evidence="7">
    <location>
        <begin position="1"/>
        <end position="122"/>
    </location>
</feature>
<evidence type="ECO:0000259" key="8">
    <source>
        <dbReference type="PROSITE" id="PS51202"/>
    </source>
</evidence>
<dbReference type="FunFam" id="3.40.50.720:FF:000042">
    <property type="entry name" value="Trk system potassium transporter TrkA"/>
    <property type="match status" value="1"/>
</dbReference>
<dbReference type="PANTHER" id="PTHR43833">
    <property type="entry name" value="POTASSIUM CHANNEL PROTEIN 2-RELATED-RELATED"/>
    <property type="match status" value="1"/>
</dbReference>
<feature type="domain" description="RCK C-terminal" evidence="8">
    <location>
        <begin position="142"/>
        <end position="226"/>
    </location>
</feature>
<protein>
    <recommendedName>
        <fullName evidence="1">Trk system potassium uptake protein TrkA</fullName>
    </recommendedName>
</protein>
<dbReference type="PROSITE" id="PS51202">
    <property type="entry name" value="RCK_C"/>
    <property type="match status" value="2"/>
</dbReference>
<dbReference type="SUPFAM" id="SSF116726">
    <property type="entry name" value="TrkA C-terminal domain-like"/>
    <property type="match status" value="2"/>
</dbReference>
<dbReference type="Pfam" id="PF02080">
    <property type="entry name" value="TrkA_C"/>
    <property type="match status" value="2"/>
</dbReference>
<dbReference type="GO" id="GO:0015079">
    <property type="term" value="F:potassium ion transmembrane transporter activity"/>
    <property type="evidence" value="ECO:0007669"/>
    <property type="project" value="InterPro"/>
</dbReference>
<dbReference type="EMBL" id="JACHWZ010000010">
    <property type="protein sequence ID" value="MBB3061510.1"/>
    <property type="molecule type" value="Genomic_DNA"/>
</dbReference>
<dbReference type="NCBIfam" id="NF007031">
    <property type="entry name" value="PRK09496.1-2"/>
    <property type="match status" value="1"/>
</dbReference>
<dbReference type="NCBIfam" id="NF007039">
    <property type="entry name" value="PRK09496.3-2"/>
    <property type="match status" value="1"/>
</dbReference>
<dbReference type="Gene3D" id="3.40.50.720">
    <property type="entry name" value="NAD(P)-binding Rossmann-like Domain"/>
    <property type="match status" value="2"/>
</dbReference>
<feature type="domain" description="RCK N-terminal" evidence="7">
    <location>
        <begin position="231"/>
        <end position="347"/>
    </location>
</feature>
<dbReference type="NCBIfam" id="NF007030">
    <property type="entry name" value="PRK09496.1-1"/>
    <property type="match status" value="1"/>
</dbReference>
<evidence type="ECO:0000256" key="4">
    <source>
        <dbReference type="ARBA" id="ARBA00022958"/>
    </source>
</evidence>
<evidence type="ECO:0000256" key="3">
    <source>
        <dbReference type="ARBA" id="ARBA00022538"/>
    </source>
</evidence>
<dbReference type="PROSITE" id="PS51201">
    <property type="entry name" value="RCK_N"/>
    <property type="match status" value="2"/>
</dbReference>
<comment type="caution">
    <text evidence="9">The sequence shown here is derived from an EMBL/GenBank/DDBJ whole genome shotgun (WGS) entry which is preliminary data.</text>
</comment>
<dbReference type="PRINTS" id="PR00335">
    <property type="entry name" value="KUPTAKETRKA"/>
</dbReference>
<sequence length="461" mass="50503">MKIVILGAGQVGGSLAESLASERNDIVLVDTGEKALRELRDRLDIAVVQGHAAHPDILLNAGIEDADILVAVTNNDETNMAACQVAHSLFRVPTKIARVRAASYLKYPQLFDPQSIPIDVLISPEQLVSEYISRLIEHPGALQVLDFADGRVQLVAVRAVQGGPLVGHQLRYLREHMPRVDTRVAAVYRRNNPIIPQGDTVIEAGDEVFFIAARADIRAVMSELRRLEQGYKRITIAGGGNIGLRLAHKLENRYSVKIIEQEHARCVALSEELSNSIVLHGGASDQDLLLEESIDDTDVFLALTNDDEANIMSSLLAKRLGARKVMTLINNPAYVDLVQGGDIDIAISPQQTTIGTLLTYVRRGDMVNVHSLRRGAAEAIEVIAHGDSRTSKVVGKRIEDIDLPEGAAIGAIVRETESGSEVLIAHDDVVVHTDDHVIVFLVNRRHTRHVEQLFQVGFSFF</sequence>
<evidence type="ECO:0000256" key="2">
    <source>
        <dbReference type="ARBA" id="ARBA00022448"/>
    </source>
</evidence>